<keyword evidence="8" id="KW-0670">Pyruvate</keyword>
<dbReference type="OrthoDB" id="9781034at2"/>
<dbReference type="AlphaFoldDB" id="A0A437QHY5"/>
<dbReference type="RefSeq" id="WP_127768074.1">
    <property type="nucleotide sequence ID" value="NZ_SADE01000004.1"/>
</dbReference>
<dbReference type="NCBIfam" id="NF008557">
    <property type="entry name" value="PRK11493.1"/>
    <property type="match status" value="1"/>
</dbReference>
<evidence type="ECO:0000256" key="6">
    <source>
        <dbReference type="RuleBase" id="RU000507"/>
    </source>
</evidence>
<dbReference type="EMBL" id="SADE01000004">
    <property type="protein sequence ID" value="RVU34044.1"/>
    <property type="molecule type" value="Genomic_DNA"/>
</dbReference>
<protein>
    <recommendedName>
        <fullName evidence="6">Sulfurtransferase</fullName>
    </recommendedName>
</protein>
<evidence type="ECO:0000256" key="3">
    <source>
        <dbReference type="ARBA" id="ARBA00022679"/>
    </source>
</evidence>
<evidence type="ECO:0000256" key="4">
    <source>
        <dbReference type="ARBA" id="ARBA00022737"/>
    </source>
</evidence>
<proteinExistence type="predicted"/>
<accession>A0A437QHY5</accession>
<dbReference type="FunFam" id="3.40.250.10:FF:000015">
    <property type="entry name" value="Sulfurtransferase"/>
    <property type="match status" value="1"/>
</dbReference>
<organism evidence="8 9">
    <name type="scientific">Hwanghaeella grinnelliae</name>
    <dbReference type="NCBI Taxonomy" id="2500179"/>
    <lineage>
        <taxon>Bacteria</taxon>
        <taxon>Pseudomonadati</taxon>
        <taxon>Pseudomonadota</taxon>
        <taxon>Alphaproteobacteria</taxon>
        <taxon>Rhodospirillales</taxon>
        <taxon>Rhodospirillaceae</taxon>
        <taxon>Hwanghaeella</taxon>
    </lineage>
</organism>
<gene>
    <name evidence="8" type="primary">sseA</name>
    <name evidence="8" type="ORF">EOI86_23285</name>
</gene>
<dbReference type="SMART" id="SM00450">
    <property type="entry name" value="RHOD"/>
    <property type="match status" value="2"/>
</dbReference>
<comment type="subcellular location">
    <subcellularLocation>
        <location evidence="1">Cytoplasm</location>
    </subcellularLocation>
</comment>
<dbReference type="InterPro" id="IPR036873">
    <property type="entry name" value="Rhodanese-like_dom_sf"/>
</dbReference>
<evidence type="ECO:0000256" key="5">
    <source>
        <dbReference type="ARBA" id="ARBA00051793"/>
    </source>
</evidence>
<dbReference type="PANTHER" id="PTHR11364">
    <property type="entry name" value="THIOSULFATE SULFERTANSFERASE"/>
    <property type="match status" value="1"/>
</dbReference>
<dbReference type="InterPro" id="IPR045078">
    <property type="entry name" value="TST/MPST-like"/>
</dbReference>
<evidence type="ECO:0000313" key="9">
    <source>
        <dbReference type="Proteomes" id="UP000287447"/>
    </source>
</evidence>
<dbReference type="GO" id="GO:0005737">
    <property type="term" value="C:cytoplasm"/>
    <property type="evidence" value="ECO:0007669"/>
    <property type="project" value="UniProtKB-SubCell"/>
</dbReference>
<evidence type="ECO:0000259" key="7">
    <source>
        <dbReference type="PROSITE" id="PS50206"/>
    </source>
</evidence>
<evidence type="ECO:0000256" key="1">
    <source>
        <dbReference type="ARBA" id="ARBA00004496"/>
    </source>
</evidence>
<dbReference type="PANTHER" id="PTHR11364:SF27">
    <property type="entry name" value="SULFURTRANSFERASE"/>
    <property type="match status" value="1"/>
</dbReference>
<dbReference type="CDD" id="cd01449">
    <property type="entry name" value="TST_Repeat_2"/>
    <property type="match status" value="1"/>
</dbReference>
<comment type="caution">
    <text evidence="8">The sequence shown here is derived from an EMBL/GenBank/DDBJ whole genome shotgun (WGS) entry which is preliminary data.</text>
</comment>
<dbReference type="InterPro" id="IPR001763">
    <property type="entry name" value="Rhodanese-like_dom"/>
</dbReference>
<dbReference type="Gene3D" id="3.40.250.10">
    <property type="entry name" value="Rhodanese-like domain"/>
    <property type="match status" value="2"/>
</dbReference>
<dbReference type="GO" id="GO:0016784">
    <property type="term" value="F:3-mercaptopyruvate sulfurtransferase activity"/>
    <property type="evidence" value="ECO:0007669"/>
    <property type="project" value="UniProtKB-EC"/>
</dbReference>
<evidence type="ECO:0000313" key="8">
    <source>
        <dbReference type="EMBL" id="RVU34044.1"/>
    </source>
</evidence>
<reference evidence="9" key="1">
    <citation type="submission" date="2019-01" db="EMBL/GenBank/DDBJ databases">
        <title>Gri0909 isolated from a small marine red alga.</title>
        <authorList>
            <person name="Kim J."/>
            <person name="Jeong S.E."/>
            <person name="Jeon C.O."/>
        </authorList>
    </citation>
    <scope>NUCLEOTIDE SEQUENCE [LARGE SCALE GENOMIC DNA]</scope>
    <source>
        <strain evidence="9">Gri0909</strain>
    </source>
</reference>
<dbReference type="PROSITE" id="PS50206">
    <property type="entry name" value="RHODANESE_3"/>
    <property type="match status" value="2"/>
</dbReference>
<feature type="domain" description="Rhodanese" evidence="7">
    <location>
        <begin position="20"/>
        <end position="138"/>
    </location>
</feature>
<dbReference type="InterPro" id="IPR001307">
    <property type="entry name" value="Thiosulphate_STrfase_CS"/>
</dbReference>
<dbReference type="Pfam" id="PF00581">
    <property type="entry name" value="Rhodanese"/>
    <property type="match status" value="2"/>
</dbReference>
<dbReference type="GO" id="GO:0004792">
    <property type="term" value="F:thiosulfate-cyanide sulfurtransferase activity"/>
    <property type="evidence" value="ECO:0007669"/>
    <property type="project" value="InterPro"/>
</dbReference>
<keyword evidence="2" id="KW-0963">Cytoplasm</keyword>
<dbReference type="PROSITE" id="PS00683">
    <property type="entry name" value="RHODANESE_2"/>
    <property type="match status" value="1"/>
</dbReference>
<keyword evidence="3 6" id="KW-0808">Transferase</keyword>
<dbReference type="Proteomes" id="UP000287447">
    <property type="component" value="Unassembled WGS sequence"/>
</dbReference>
<sequence length="282" mass="30932">MTDAYPTPTVSTEWLADHLDDPKVVILDSSYHLPTVKRDAATEFEGLRIPGARFFDFDGKIKDPDADQPHMLCSPDRFEREVGALGVSNDSFVVAYDVNGIFSASRCWWMFRTFGHENVAVLDGGLPKWEHESRHVETTSPTQPKPATFKASFHPHLVRSAQHVLDALETADIIDARSAGRFLAKDPEPRPGLRSGHIPGSFNIPFQNILADNGTLKSPDALKAIFTGAGIDLENPIITSCGSGVSACNLALALYVLGREDAAVYDGSWSEWGLREELPIET</sequence>
<dbReference type="CDD" id="cd01448">
    <property type="entry name" value="TST_Repeat_1"/>
    <property type="match status" value="1"/>
</dbReference>
<feature type="domain" description="Rhodanese" evidence="7">
    <location>
        <begin position="167"/>
        <end position="281"/>
    </location>
</feature>
<evidence type="ECO:0000256" key="2">
    <source>
        <dbReference type="ARBA" id="ARBA00022490"/>
    </source>
</evidence>
<dbReference type="SUPFAM" id="SSF52821">
    <property type="entry name" value="Rhodanese/Cell cycle control phosphatase"/>
    <property type="match status" value="2"/>
</dbReference>
<keyword evidence="9" id="KW-1185">Reference proteome</keyword>
<name>A0A437QHY5_9PROT</name>
<keyword evidence="4" id="KW-0677">Repeat</keyword>
<comment type="catalytic activity">
    <reaction evidence="5">
        <text>2-oxo-3-sulfanylpropanoate + [thioredoxin]-dithiol = [thioredoxin]-disulfide + hydrogen sulfide + pyruvate + H(+)</text>
        <dbReference type="Rhea" id="RHEA:21740"/>
        <dbReference type="Rhea" id="RHEA-COMP:10698"/>
        <dbReference type="Rhea" id="RHEA-COMP:10700"/>
        <dbReference type="ChEBI" id="CHEBI:15361"/>
        <dbReference type="ChEBI" id="CHEBI:15378"/>
        <dbReference type="ChEBI" id="CHEBI:29919"/>
        <dbReference type="ChEBI" id="CHEBI:29950"/>
        <dbReference type="ChEBI" id="CHEBI:50058"/>
        <dbReference type="ChEBI" id="CHEBI:57678"/>
        <dbReference type="EC" id="2.8.1.2"/>
    </reaction>
    <physiologicalReaction direction="left-to-right" evidence="5">
        <dbReference type="Rhea" id="RHEA:21741"/>
    </physiologicalReaction>
</comment>
<dbReference type="FunFam" id="3.40.250.10:FF:000001">
    <property type="entry name" value="Sulfurtransferase"/>
    <property type="match status" value="1"/>
</dbReference>